<dbReference type="InterPro" id="IPR003591">
    <property type="entry name" value="Leu-rich_rpt_typical-subtyp"/>
</dbReference>
<dbReference type="InterPro" id="IPR046956">
    <property type="entry name" value="RLP23-like"/>
</dbReference>
<dbReference type="InterPro" id="IPR001611">
    <property type="entry name" value="Leu-rich_rpt"/>
</dbReference>
<feature type="transmembrane region" description="Helical" evidence="12">
    <location>
        <begin position="21"/>
        <end position="41"/>
    </location>
</feature>
<dbReference type="FunFam" id="3.80.10.10:FF:001347">
    <property type="entry name" value="LRR receptor-like serine/threonine-protein kinase GSO2"/>
    <property type="match status" value="1"/>
</dbReference>
<dbReference type="Proteomes" id="UP001459277">
    <property type="component" value="Unassembled WGS sequence"/>
</dbReference>
<dbReference type="SUPFAM" id="SSF52058">
    <property type="entry name" value="L domain-like"/>
    <property type="match status" value="3"/>
</dbReference>
<feature type="domain" description="Disease resistance R13L4/SHOC-2-like LRR" evidence="14">
    <location>
        <begin position="303"/>
        <end position="463"/>
    </location>
</feature>
<keyword evidence="9 12" id="KW-0472">Membrane</keyword>
<evidence type="ECO:0000259" key="13">
    <source>
        <dbReference type="Pfam" id="PF08263"/>
    </source>
</evidence>
<dbReference type="Pfam" id="PF08263">
    <property type="entry name" value="LRRNT_2"/>
    <property type="match status" value="1"/>
</dbReference>
<evidence type="ECO:0000256" key="11">
    <source>
        <dbReference type="ARBA" id="ARBA00023180"/>
    </source>
</evidence>
<organism evidence="15 16">
    <name type="scientific">Lithocarpus litseifolius</name>
    <dbReference type="NCBI Taxonomy" id="425828"/>
    <lineage>
        <taxon>Eukaryota</taxon>
        <taxon>Viridiplantae</taxon>
        <taxon>Streptophyta</taxon>
        <taxon>Embryophyta</taxon>
        <taxon>Tracheophyta</taxon>
        <taxon>Spermatophyta</taxon>
        <taxon>Magnoliopsida</taxon>
        <taxon>eudicotyledons</taxon>
        <taxon>Gunneridae</taxon>
        <taxon>Pentapetalae</taxon>
        <taxon>rosids</taxon>
        <taxon>fabids</taxon>
        <taxon>Fagales</taxon>
        <taxon>Fagaceae</taxon>
        <taxon>Lithocarpus</taxon>
    </lineage>
</organism>
<keyword evidence="16" id="KW-1185">Reference proteome</keyword>
<evidence type="ECO:0000256" key="4">
    <source>
        <dbReference type="ARBA" id="ARBA00022614"/>
    </source>
</evidence>
<evidence type="ECO:0000256" key="5">
    <source>
        <dbReference type="ARBA" id="ARBA00022692"/>
    </source>
</evidence>
<dbReference type="FunFam" id="3.80.10.10:FF:000111">
    <property type="entry name" value="LRR receptor-like serine/threonine-protein kinase ERECTA"/>
    <property type="match status" value="1"/>
</dbReference>
<comment type="subcellular location">
    <subcellularLocation>
        <location evidence="1">Cell membrane</location>
        <topology evidence="1">Single-pass type I membrane protein</topology>
    </subcellularLocation>
</comment>
<keyword evidence="4" id="KW-0433">Leucine-rich repeat</keyword>
<sequence>MQKNEVKPILSIMSMWLRLNLLRTFTLVFEPFSSLVIAFIMDNSSATHVFFLIWFFAATFSFCKVNSNISCNEKEKQALLNLKRGLTDPWNALSSWSDQEDCCKWAGVHCDNKTARVRKLQLGNLNLNGEISPSLLELEHLNYLDLSISNFNYSRIPSFLSSMGSMRHLNLASAGFCGLIPHQLGNLSNLHYLNLGYNFGLYVHSLHWMSSLSSMKYLDMSSVNLSSALDWLQIMSRLSSLSELYLQNCHLDSLNPSLGFVNFTSLLVLDLSVNLFIHEIPNWFSNISSTLLELDLSGNALKGEIPCSVSNFQNLEHLVLGVNYLTGKIPESFGQLKHLTVLDLKLNYFSGPIPSSLGNLSYMWKLILEGNRLNGTPPKSLGLLSNLKHLFIGNNFLTGTVDEVFFTKLSKLKYLDLSRTPLFFNVNSNWVPPFQLIYAHMSSCKVGPNFPAWLQTQRSLKVLLMSMSGISDKAPSWFWNWTSNIGLVNLSANNIEGDVPNFLVNSAVLDLSSNHLKGQLPRLSANVRVLDVANNLFSGPISTFLCQKTNRKNKLQVLDASNNLLLGELSHCWRYWQYLIHLNLGSNLLSGRIPYSIGSLVALKALRLPNNSIYGDIPFSLQKCSNLGLLDIGENHLSMTIPLWIGEMKSLTILRLRSSGLKGHIPQQICQLSSLRVLDLANNSLSGPIPKCLNSINSMAMPHVENYETMEYLEDAGTYFESLMLVPKGKELRYEENLIFVSIIDLSSNNLSGSIPNEISALFQLHFLNLSRNRLTGKIPEKIGTMKELESIDLSRNHLSGEIPPSMSNLTFLSYLDLSYNNFSGRIPSSTQLQSFDALRYTGNPELCGAPLIKKCRKEQESDGDTPVGKAEDGFETSWFYSGLGVGFAVGFWGVCASPFFKNIWTYFWFVNDMKDQPM</sequence>
<dbReference type="FunFam" id="3.80.10.10:FF:000095">
    <property type="entry name" value="LRR receptor-like serine/threonine-protein kinase GSO1"/>
    <property type="match status" value="1"/>
</dbReference>
<dbReference type="EMBL" id="JAZDWU010000008">
    <property type="protein sequence ID" value="KAK9994487.1"/>
    <property type="molecule type" value="Genomic_DNA"/>
</dbReference>
<evidence type="ECO:0000313" key="15">
    <source>
        <dbReference type="EMBL" id="KAK9994487.1"/>
    </source>
</evidence>
<comment type="similarity">
    <text evidence="2">Belongs to the RLP family.</text>
</comment>
<evidence type="ECO:0008006" key="17">
    <source>
        <dbReference type="Google" id="ProtNLM"/>
    </source>
</evidence>
<dbReference type="InterPro" id="IPR032675">
    <property type="entry name" value="LRR_dom_sf"/>
</dbReference>
<dbReference type="Pfam" id="PF00560">
    <property type="entry name" value="LRR_1"/>
    <property type="match status" value="6"/>
</dbReference>
<evidence type="ECO:0000256" key="8">
    <source>
        <dbReference type="ARBA" id="ARBA00022989"/>
    </source>
</evidence>
<keyword evidence="5 12" id="KW-0812">Transmembrane</keyword>
<dbReference type="AlphaFoldDB" id="A0AAW2CAY7"/>
<dbReference type="InterPro" id="IPR013210">
    <property type="entry name" value="LRR_N_plant-typ"/>
</dbReference>
<evidence type="ECO:0000259" key="14">
    <source>
        <dbReference type="Pfam" id="PF23598"/>
    </source>
</evidence>
<evidence type="ECO:0000256" key="6">
    <source>
        <dbReference type="ARBA" id="ARBA00022729"/>
    </source>
</evidence>
<evidence type="ECO:0000256" key="10">
    <source>
        <dbReference type="ARBA" id="ARBA00023170"/>
    </source>
</evidence>
<dbReference type="FunFam" id="3.80.10.10:FF:000383">
    <property type="entry name" value="Leucine-rich repeat receptor protein kinase EMS1"/>
    <property type="match status" value="1"/>
</dbReference>
<keyword evidence="10" id="KW-0675">Receptor</keyword>
<keyword evidence="11" id="KW-0325">Glycoprotein</keyword>
<dbReference type="SMART" id="SM00369">
    <property type="entry name" value="LRR_TYP"/>
    <property type="match status" value="5"/>
</dbReference>
<protein>
    <recommendedName>
        <fullName evidence="17">Leucine-rich repeat-containing N-terminal plant-type domain-containing protein</fullName>
    </recommendedName>
</protein>
<keyword evidence="6" id="KW-0732">Signal</keyword>
<keyword evidence="3" id="KW-1003">Cell membrane</keyword>
<keyword evidence="8 12" id="KW-1133">Transmembrane helix</keyword>
<evidence type="ECO:0000256" key="9">
    <source>
        <dbReference type="ARBA" id="ARBA00023136"/>
    </source>
</evidence>
<evidence type="ECO:0000256" key="12">
    <source>
        <dbReference type="SAM" id="Phobius"/>
    </source>
</evidence>
<evidence type="ECO:0000313" key="16">
    <source>
        <dbReference type="Proteomes" id="UP001459277"/>
    </source>
</evidence>
<name>A0AAW2CAY7_9ROSI</name>
<evidence type="ECO:0000256" key="2">
    <source>
        <dbReference type="ARBA" id="ARBA00009592"/>
    </source>
</evidence>
<dbReference type="GO" id="GO:0005886">
    <property type="term" value="C:plasma membrane"/>
    <property type="evidence" value="ECO:0007669"/>
    <property type="project" value="UniProtKB-SubCell"/>
</dbReference>
<comment type="caution">
    <text evidence="15">The sequence shown here is derived from an EMBL/GenBank/DDBJ whole genome shotgun (WGS) entry which is preliminary data.</text>
</comment>
<evidence type="ECO:0000256" key="1">
    <source>
        <dbReference type="ARBA" id="ARBA00004251"/>
    </source>
</evidence>
<evidence type="ECO:0000256" key="7">
    <source>
        <dbReference type="ARBA" id="ARBA00022737"/>
    </source>
</evidence>
<reference evidence="15 16" key="1">
    <citation type="submission" date="2024-01" db="EMBL/GenBank/DDBJ databases">
        <title>A telomere-to-telomere, gap-free genome of sweet tea (Lithocarpus litseifolius).</title>
        <authorList>
            <person name="Zhou J."/>
        </authorList>
    </citation>
    <scope>NUCLEOTIDE SEQUENCE [LARGE SCALE GENOMIC DNA]</scope>
    <source>
        <strain evidence="15">Zhou-2022a</strain>
        <tissue evidence="15">Leaf</tissue>
    </source>
</reference>
<feature type="transmembrane region" description="Helical" evidence="12">
    <location>
        <begin position="879"/>
        <end position="901"/>
    </location>
</feature>
<keyword evidence="7" id="KW-0677">Repeat</keyword>
<dbReference type="InterPro" id="IPR055414">
    <property type="entry name" value="LRR_R13L4/SHOC2-like"/>
</dbReference>
<proteinExistence type="inferred from homology"/>
<feature type="domain" description="Leucine-rich repeat-containing N-terminal plant-type" evidence="13">
    <location>
        <begin position="73"/>
        <end position="111"/>
    </location>
</feature>
<dbReference type="Pfam" id="PF23598">
    <property type="entry name" value="LRR_14"/>
    <property type="match status" value="1"/>
</dbReference>
<accession>A0AAW2CAY7</accession>
<gene>
    <name evidence="15" type="ORF">SO802_024190</name>
</gene>
<evidence type="ECO:0000256" key="3">
    <source>
        <dbReference type="ARBA" id="ARBA00022475"/>
    </source>
</evidence>
<dbReference type="Gene3D" id="3.80.10.10">
    <property type="entry name" value="Ribonuclease Inhibitor"/>
    <property type="match status" value="5"/>
</dbReference>
<dbReference type="PANTHER" id="PTHR48063">
    <property type="entry name" value="LRR RECEPTOR-LIKE KINASE"/>
    <property type="match status" value="1"/>
</dbReference>
<dbReference type="PANTHER" id="PTHR48063:SF98">
    <property type="entry name" value="LRR RECEPTOR-LIKE SERINE_THREONINE-PROTEIN KINASE FLS2"/>
    <property type="match status" value="1"/>
</dbReference>